<keyword evidence="5" id="KW-1185">Reference proteome</keyword>
<protein>
    <submittedName>
        <fullName evidence="4">Methyl-accepting chemotaxis protein</fullName>
    </submittedName>
</protein>
<accession>A0ABW5F4G4</accession>
<evidence type="ECO:0000313" key="4">
    <source>
        <dbReference type="EMBL" id="MFD2409980.1"/>
    </source>
</evidence>
<feature type="domain" description="Methyl-accepting transducer" evidence="3">
    <location>
        <begin position="111"/>
        <end position="273"/>
    </location>
</feature>
<dbReference type="PANTHER" id="PTHR32089:SF112">
    <property type="entry name" value="LYSOZYME-LIKE PROTEIN-RELATED"/>
    <property type="match status" value="1"/>
</dbReference>
<dbReference type="Proteomes" id="UP001597448">
    <property type="component" value="Unassembled WGS sequence"/>
</dbReference>
<sequence>MKNIVRSLEDIVNLAPILKAAFPYDLSVAVCDTEKFLVYYPGDSIDLGISAGQIIHADEPLYHALKNDEYSRANVPKEYYGYEFVGTVLPVHGEDERVCGAVCIQVRRQTELREIADRMTLSLNQANARIVQVADGSNQLADFSQKLLAQSETTAASVQKSDDVLAVLRKVADQTHLLGINAAIEAAHAGEKGRGFDIVAREIRKFSQETEQSAQRIRDTLREIQTAMKGIGQSIGQIASVGQEQAASTEEMSSFIQEIRAMSEQLNQFAQKL</sequence>
<reference evidence="5" key="1">
    <citation type="journal article" date="2019" name="Int. J. Syst. Evol. Microbiol.">
        <title>The Global Catalogue of Microorganisms (GCM) 10K type strain sequencing project: providing services to taxonomists for standard genome sequencing and annotation.</title>
        <authorList>
            <consortium name="The Broad Institute Genomics Platform"/>
            <consortium name="The Broad Institute Genome Sequencing Center for Infectious Disease"/>
            <person name="Wu L."/>
            <person name="Ma J."/>
        </authorList>
    </citation>
    <scope>NUCLEOTIDE SEQUENCE [LARGE SCALE GENOMIC DNA]</scope>
    <source>
        <strain evidence="5">CCM 8725</strain>
    </source>
</reference>
<dbReference type="Pfam" id="PF00015">
    <property type="entry name" value="MCPsignal"/>
    <property type="match status" value="1"/>
</dbReference>
<keyword evidence="1 2" id="KW-0807">Transducer</keyword>
<gene>
    <name evidence="4" type="ORF">ACFSX3_08875</name>
</gene>
<dbReference type="PROSITE" id="PS50111">
    <property type="entry name" value="CHEMOTAXIS_TRANSDUC_2"/>
    <property type="match status" value="1"/>
</dbReference>
<proteinExistence type="predicted"/>
<evidence type="ECO:0000313" key="5">
    <source>
        <dbReference type="Proteomes" id="UP001597448"/>
    </source>
</evidence>
<dbReference type="SMART" id="SM00283">
    <property type="entry name" value="MA"/>
    <property type="match status" value="1"/>
</dbReference>
<organism evidence="4 5">
    <name type="scientific">Paenibacillus rhizoplanae</name>
    <dbReference type="NCBI Taxonomy" id="1917181"/>
    <lineage>
        <taxon>Bacteria</taxon>
        <taxon>Bacillati</taxon>
        <taxon>Bacillota</taxon>
        <taxon>Bacilli</taxon>
        <taxon>Bacillales</taxon>
        <taxon>Paenibacillaceae</taxon>
        <taxon>Paenibacillus</taxon>
    </lineage>
</organism>
<dbReference type="InterPro" id="IPR004089">
    <property type="entry name" value="MCPsignal_dom"/>
</dbReference>
<evidence type="ECO:0000259" key="3">
    <source>
        <dbReference type="PROSITE" id="PS50111"/>
    </source>
</evidence>
<dbReference type="SUPFAM" id="SSF58104">
    <property type="entry name" value="Methyl-accepting chemotaxis protein (MCP) signaling domain"/>
    <property type="match status" value="1"/>
</dbReference>
<dbReference type="Gene3D" id="1.10.287.950">
    <property type="entry name" value="Methyl-accepting chemotaxis protein"/>
    <property type="match status" value="1"/>
</dbReference>
<name>A0ABW5F4G4_9BACL</name>
<evidence type="ECO:0000256" key="2">
    <source>
        <dbReference type="PROSITE-ProRule" id="PRU00284"/>
    </source>
</evidence>
<dbReference type="PANTHER" id="PTHR32089">
    <property type="entry name" value="METHYL-ACCEPTING CHEMOTAXIS PROTEIN MCPB"/>
    <property type="match status" value="1"/>
</dbReference>
<dbReference type="EMBL" id="JBHUKY010000019">
    <property type="protein sequence ID" value="MFD2409980.1"/>
    <property type="molecule type" value="Genomic_DNA"/>
</dbReference>
<evidence type="ECO:0000256" key="1">
    <source>
        <dbReference type="ARBA" id="ARBA00023224"/>
    </source>
</evidence>
<dbReference type="RefSeq" id="WP_209986882.1">
    <property type="nucleotide sequence ID" value="NZ_JBHSVQ010000001.1"/>
</dbReference>
<comment type="caution">
    <text evidence="4">The sequence shown here is derived from an EMBL/GenBank/DDBJ whole genome shotgun (WGS) entry which is preliminary data.</text>
</comment>